<dbReference type="PANTHER" id="PTHR45703">
    <property type="entry name" value="DYNEIN HEAVY CHAIN"/>
    <property type="match status" value="1"/>
</dbReference>
<proteinExistence type="predicted"/>
<dbReference type="GO" id="GO:0007018">
    <property type="term" value="P:microtubule-based movement"/>
    <property type="evidence" value="ECO:0007669"/>
    <property type="project" value="InterPro"/>
</dbReference>
<sequence>TTFPQLFSNLRFDDETWSRWNSVNDCELHFPEDKHLTSFQQILVIQAFRPDRLESAMKQFACDLLGLKDISPETLNLRKLYSKETISTEPILIIISPGADPSAELRDLAMEIVGKDRYAEIAMGQGQMEIALDLLKKCSNQGTWLCLKNLHLVTSWLTTLEKELNALKPHKDFRLWLTSEVHTKFPTILLQSSIKVTYEAPPGIKRNLLRTFEIWTPEEFGKGSVARSQILFILAWFHAIVQERRKYIPQGWTKFYEFSQADLRASYEIIHRLCERAGRQSSGEIQWNYIHGLFDQAIYGGRVDNPTDTDVLRSYLVQYFNAAMIGGAKGLKSRLASNINLPNSTELH</sequence>
<dbReference type="Pfam" id="PF18198">
    <property type="entry name" value="AAA_lid_11"/>
    <property type="match status" value="1"/>
</dbReference>
<dbReference type="InterPro" id="IPR027417">
    <property type="entry name" value="P-loop_NTPase"/>
</dbReference>
<evidence type="ECO:0000259" key="2">
    <source>
        <dbReference type="Pfam" id="PF18198"/>
    </source>
</evidence>
<dbReference type="GO" id="GO:0045505">
    <property type="term" value="F:dynein intermediate chain binding"/>
    <property type="evidence" value="ECO:0007669"/>
    <property type="project" value="InterPro"/>
</dbReference>
<protein>
    <recommendedName>
        <fullName evidence="5">Dynein heavy chain</fullName>
    </recommendedName>
</protein>
<dbReference type="GO" id="GO:0030286">
    <property type="term" value="C:dynein complex"/>
    <property type="evidence" value="ECO:0007669"/>
    <property type="project" value="InterPro"/>
</dbReference>
<evidence type="ECO:0008006" key="5">
    <source>
        <dbReference type="Google" id="ProtNLM"/>
    </source>
</evidence>
<dbReference type="InterPro" id="IPR004273">
    <property type="entry name" value="Dynein_heavy_D6_P-loop"/>
</dbReference>
<dbReference type="InterPro" id="IPR026983">
    <property type="entry name" value="DHC"/>
</dbReference>
<dbReference type="Gene3D" id="1.10.8.720">
    <property type="entry name" value="Region D6 of dynein motor"/>
    <property type="match status" value="1"/>
</dbReference>
<feature type="non-terminal residue" evidence="3">
    <location>
        <position position="348"/>
    </location>
</feature>
<dbReference type="InterPro" id="IPR041658">
    <property type="entry name" value="AAA_lid_11"/>
</dbReference>
<feature type="non-terminal residue" evidence="3">
    <location>
        <position position="1"/>
    </location>
</feature>
<dbReference type="Gene3D" id="3.40.50.300">
    <property type="entry name" value="P-loop containing nucleotide triphosphate hydrolases"/>
    <property type="match status" value="1"/>
</dbReference>
<dbReference type="Proteomes" id="UP000681720">
    <property type="component" value="Unassembled WGS sequence"/>
</dbReference>
<gene>
    <name evidence="3" type="ORF">GIL414_LOCUS33018</name>
</gene>
<evidence type="ECO:0000313" key="3">
    <source>
        <dbReference type="EMBL" id="CAF4464114.1"/>
    </source>
</evidence>
<dbReference type="InterPro" id="IPR042219">
    <property type="entry name" value="AAA_lid_11_sf"/>
</dbReference>
<dbReference type="Pfam" id="PF03028">
    <property type="entry name" value="Dynein_heavy"/>
    <property type="match status" value="1"/>
</dbReference>
<accession>A0A8S2WV60</accession>
<comment type="caution">
    <text evidence="3">The sequence shown here is derived from an EMBL/GenBank/DDBJ whole genome shotgun (WGS) entry which is preliminary data.</text>
</comment>
<evidence type="ECO:0000259" key="1">
    <source>
        <dbReference type="Pfam" id="PF03028"/>
    </source>
</evidence>
<name>A0A8S2WV60_9BILA</name>
<dbReference type="EMBL" id="CAJOBJ010071974">
    <property type="protein sequence ID" value="CAF4464114.1"/>
    <property type="molecule type" value="Genomic_DNA"/>
</dbReference>
<organism evidence="3 4">
    <name type="scientific">Rotaria magnacalcarata</name>
    <dbReference type="NCBI Taxonomy" id="392030"/>
    <lineage>
        <taxon>Eukaryota</taxon>
        <taxon>Metazoa</taxon>
        <taxon>Spiralia</taxon>
        <taxon>Gnathifera</taxon>
        <taxon>Rotifera</taxon>
        <taxon>Eurotatoria</taxon>
        <taxon>Bdelloidea</taxon>
        <taxon>Philodinida</taxon>
        <taxon>Philodinidae</taxon>
        <taxon>Rotaria</taxon>
    </lineage>
</organism>
<dbReference type="PANTHER" id="PTHR45703:SF22">
    <property type="entry name" value="DYNEIN CYTOPLASMIC 2 HEAVY CHAIN 1"/>
    <property type="match status" value="1"/>
</dbReference>
<dbReference type="AlphaFoldDB" id="A0A8S2WV60"/>
<evidence type="ECO:0000313" key="4">
    <source>
        <dbReference type="Proteomes" id="UP000681720"/>
    </source>
</evidence>
<dbReference type="GO" id="GO:0008569">
    <property type="term" value="F:minus-end-directed microtubule motor activity"/>
    <property type="evidence" value="ECO:0007669"/>
    <property type="project" value="InterPro"/>
</dbReference>
<feature type="domain" description="Dynein heavy chain region D6 P-loop" evidence="1">
    <location>
        <begin position="88"/>
        <end position="197"/>
    </location>
</feature>
<dbReference type="GO" id="GO:0051959">
    <property type="term" value="F:dynein light intermediate chain binding"/>
    <property type="evidence" value="ECO:0007669"/>
    <property type="project" value="InterPro"/>
</dbReference>
<feature type="domain" description="Dynein heavy chain AAA lid" evidence="2">
    <location>
        <begin position="228"/>
        <end position="328"/>
    </location>
</feature>
<dbReference type="FunFam" id="1.10.8.720:FF:000006">
    <property type="entry name" value="cytoplasmic dynein 2 heavy chain 1"/>
    <property type="match status" value="1"/>
</dbReference>
<reference evidence="3" key="1">
    <citation type="submission" date="2021-02" db="EMBL/GenBank/DDBJ databases">
        <authorList>
            <person name="Nowell W R."/>
        </authorList>
    </citation>
    <scope>NUCLEOTIDE SEQUENCE</scope>
</reference>
<dbReference type="FunFam" id="3.40.50.300:FF:000710">
    <property type="entry name" value="Cytoplasmic dynein 2 heavy chain 1"/>
    <property type="match status" value="1"/>
</dbReference>